<accession>A0A5C8NGP6</accession>
<dbReference type="InterPro" id="IPR012349">
    <property type="entry name" value="Split_barrel_FMN-bd"/>
</dbReference>
<dbReference type="AlphaFoldDB" id="A0A5C8NGP6"/>
<reference evidence="1 2" key="1">
    <citation type="submission" date="2019-06" db="EMBL/GenBank/DDBJ databases">
        <title>Aeromicrobium sp. nov., isolated from a maize field.</title>
        <authorList>
            <person name="Lin S.-Y."/>
            <person name="Tsai C.-F."/>
            <person name="Young C.-C."/>
        </authorList>
    </citation>
    <scope>NUCLEOTIDE SEQUENCE [LARGE SCALE GENOMIC DNA]</scope>
    <source>
        <strain evidence="1 2">CC-CFT486</strain>
    </source>
</reference>
<protein>
    <submittedName>
        <fullName evidence="1">Pyridoxamine 5'-phosphate oxidase family protein</fullName>
    </submittedName>
</protein>
<dbReference type="OrthoDB" id="5193072at2"/>
<evidence type="ECO:0000313" key="1">
    <source>
        <dbReference type="EMBL" id="TXL57514.1"/>
    </source>
</evidence>
<dbReference type="Pfam" id="PF12900">
    <property type="entry name" value="Pyridox_ox_2"/>
    <property type="match status" value="1"/>
</dbReference>
<evidence type="ECO:0000313" key="2">
    <source>
        <dbReference type="Proteomes" id="UP000321571"/>
    </source>
</evidence>
<dbReference type="Proteomes" id="UP000321571">
    <property type="component" value="Unassembled WGS sequence"/>
</dbReference>
<keyword evidence="2" id="KW-1185">Reference proteome</keyword>
<dbReference type="SUPFAM" id="SSF50475">
    <property type="entry name" value="FMN-binding split barrel"/>
    <property type="match status" value="1"/>
</dbReference>
<gene>
    <name evidence="1" type="ORF">FHP06_14165</name>
</gene>
<dbReference type="Gene3D" id="2.30.110.10">
    <property type="entry name" value="Electron Transport, Fmn-binding Protein, Chain A"/>
    <property type="match status" value="1"/>
</dbReference>
<organism evidence="1 2">
    <name type="scientific">Aeromicrobium terrae</name>
    <dbReference type="NCBI Taxonomy" id="2498846"/>
    <lineage>
        <taxon>Bacteria</taxon>
        <taxon>Bacillati</taxon>
        <taxon>Actinomycetota</taxon>
        <taxon>Actinomycetes</taxon>
        <taxon>Propionibacteriales</taxon>
        <taxon>Nocardioidaceae</taxon>
        <taxon>Aeromicrobium</taxon>
    </lineage>
</organism>
<sequence length="165" mass="17813">MSRWDLRDDVLGWRRRWRVTNDGSSEPDDGGGSISAIPPDVCLTLLAGATVGRLAFLGHGGRIELLPVNFVAVDREIYFRTSPRGPLAALTETPTHVAFGVDHVDSAFGQGWNVTVRGETEGVTDPETIERAQAAGLAVPWAGGDRTLVIRIVVAEIDGRRVSRV</sequence>
<comment type="caution">
    <text evidence="1">The sequence shown here is derived from an EMBL/GenBank/DDBJ whole genome shotgun (WGS) entry which is preliminary data.</text>
</comment>
<dbReference type="EMBL" id="VDUX01000007">
    <property type="protein sequence ID" value="TXL57514.1"/>
    <property type="molecule type" value="Genomic_DNA"/>
</dbReference>
<dbReference type="InterPro" id="IPR024747">
    <property type="entry name" value="Pyridox_Oxase-rel"/>
</dbReference>
<name>A0A5C8NGP6_9ACTN</name>
<proteinExistence type="predicted"/>